<protein>
    <recommendedName>
        <fullName evidence="5">DUF115 domain-containing protein</fullName>
    </recommendedName>
</protein>
<comment type="caution">
    <text evidence="3">The sequence shown here is derived from an EMBL/GenBank/DDBJ whole genome shotgun (WGS) entry which is preliminary data.</text>
</comment>
<keyword evidence="4" id="KW-1185">Reference proteome</keyword>
<dbReference type="Gene3D" id="3.90.1480.10">
    <property type="entry name" value="Alpha-2,3-sialyltransferase"/>
    <property type="match status" value="1"/>
</dbReference>
<dbReference type="EMBL" id="BMYZ01000001">
    <property type="protein sequence ID" value="GGY72284.1"/>
    <property type="molecule type" value="Genomic_DNA"/>
</dbReference>
<evidence type="ECO:0008006" key="5">
    <source>
        <dbReference type="Google" id="ProtNLM"/>
    </source>
</evidence>
<dbReference type="Pfam" id="PF01973">
    <property type="entry name" value="MptE-like"/>
    <property type="match status" value="1"/>
</dbReference>
<sequence length="690" mass="77840">MDTIEQLLKQAETQHKIIELNMMFSKNMEFFREALPNIYEQFKDYQPTDIKIVIQEDGSLDLANINIDNKLVYGCDPVRFAEETVAGFLANPLAQRLNPDETDVLNMDIESHTPNINKIIRDLKAQNTDHSRVPLDSRTEFVFMLGVGLGYQITELLKHTDIQHLVIAETNLDIFFASLHTLDWQGLNDKFSARYKTLNLILGQTPDMFIHMVSHHAKQIGVFNLAKPYVFTHLSSQELTSATIKFLQNVPIIAGALGYFDDEKVGLTHSINNFKAKIPFMKNHGFLSKKFVTKPVFLIANGPSLDHAKDFIAENRDKAILVSCGSSLSSLFKLGIKPDFHVELERTHPIKEWIDVTTTQEFRDGITLLAVNTVHPDLPKLFNTTGMALKYNDLGGTFIEKYISDDEFSVTLGACNPTVSNAGLSFCAALGFTNIYIFGIDLGFPEGGKHHSAHSFHYDIKDEDIDSFQLAMPEDDIDFKLPANFGGNVISNPLFLRSKLSLESILKDCKEINCYNTCNGVLIERATPTKVTEIDTSTWKPFNKKEFTQKLYKEYFSNKHLLKLPNDSEIVKLFQPAIEALEKAHAVFDKDITSFEEGISMLIKNETITQNFVDAKETTTLGRLIKGSSDSFSLMLALCLNANNKKNGVPAFNSAKESYKKYLRAAQHAIKNNLLENDYSAFNIEQKLKK</sequence>
<dbReference type="RefSeq" id="WP_189417469.1">
    <property type="nucleotide sequence ID" value="NZ_BMYZ01000001.1"/>
</dbReference>
<dbReference type="PANTHER" id="PTHR41786:SF1">
    <property type="entry name" value="6-HYDROXYMETHYLPTERIN DIPHOSPHOKINASE MPTE-LIKE DOMAIN-CONTAINING PROTEIN"/>
    <property type="match status" value="1"/>
</dbReference>
<dbReference type="InterPro" id="IPR002826">
    <property type="entry name" value="MptE-like"/>
</dbReference>
<name>A0ABQ3B1A7_9GAMM</name>
<evidence type="ECO:0000259" key="2">
    <source>
        <dbReference type="Pfam" id="PF20157"/>
    </source>
</evidence>
<reference evidence="4" key="1">
    <citation type="journal article" date="2019" name="Int. J. Syst. Evol. Microbiol.">
        <title>The Global Catalogue of Microorganisms (GCM) 10K type strain sequencing project: providing services to taxonomists for standard genome sequencing and annotation.</title>
        <authorList>
            <consortium name="The Broad Institute Genomics Platform"/>
            <consortium name="The Broad Institute Genome Sequencing Center for Infectious Disease"/>
            <person name="Wu L."/>
            <person name="Ma J."/>
        </authorList>
    </citation>
    <scope>NUCLEOTIDE SEQUENCE [LARGE SCALE GENOMIC DNA]</scope>
    <source>
        <strain evidence="4">KCTC 32239</strain>
    </source>
</reference>
<dbReference type="InterPro" id="IPR045376">
    <property type="entry name" value="Maf_N"/>
</dbReference>
<gene>
    <name evidence="3" type="ORF">GCM10011613_16560</name>
</gene>
<dbReference type="PANTHER" id="PTHR41786">
    <property type="entry name" value="MOTILITY ACCESSORY FACTOR MAF"/>
    <property type="match status" value="1"/>
</dbReference>
<evidence type="ECO:0000313" key="3">
    <source>
        <dbReference type="EMBL" id="GGY72284.1"/>
    </source>
</evidence>
<accession>A0ABQ3B1A7</accession>
<feature type="domain" description="Glycosyltransferase Maf N-terminal" evidence="2">
    <location>
        <begin position="23"/>
        <end position="253"/>
    </location>
</feature>
<evidence type="ECO:0000259" key="1">
    <source>
        <dbReference type="Pfam" id="PF01973"/>
    </source>
</evidence>
<feature type="domain" description="6-hydroxymethylpterin diphosphokinase MptE-like" evidence="1">
    <location>
        <begin position="274"/>
        <end position="446"/>
    </location>
</feature>
<dbReference type="Proteomes" id="UP000619761">
    <property type="component" value="Unassembled WGS sequence"/>
</dbReference>
<dbReference type="Pfam" id="PF20157">
    <property type="entry name" value="Maf_flag10_N"/>
    <property type="match status" value="1"/>
</dbReference>
<organism evidence="3 4">
    <name type="scientific">Cellvibrio zantedeschiae</name>
    <dbReference type="NCBI Taxonomy" id="1237077"/>
    <lineage>
        <taxon>Bacteria</taxon>
        <taxon>Pseudomonadati</taxon>
        <taxon>Pseudomonadota</taxon>
        <taxon>Gammaproteobacteria</taxon>
        <taxon>Cellvibrionales</taxon>
        <taxon>Cellvibrionaceae</taxon>
        <taxon>Cellvibrio</taxon>
    </lineage>
</organism>
<evidence type="ECO:0000313" key="4">
    <source>
        <dbReference type="Proteomes" id="UP000619761"/>
    </source>
</evidence>
<proteinExistence type="predicted"/>